<evidence type="ECO:0008006" key="3">
    <source>
        <dbReference type="Google" id="ProtNLM"/>
    </source>
</evidence>
<proteinExistence type="predicted"/>
<evidence type="ECO:0000313" key="1">
    <source>
        <dbReference type="EMBL" id="MBP0465870.1"/>
    </source>
</evidence>
<accession>A0ABS4AWX9</accession>
<comment type="caution">
    <text evidence="1">The sequence shown here is derived from an EMBL/GenBank/DDBJ whole genome shotgun (WGS) entry which is preliminary data.</text>
</comment>
<reference evidence="1 2" key="1">
    <citation type="submission" date="2021-03" db="EMBL/GenBank/DDBJ databases">
        <authorList>
            <person name="So Y."/>
        </authorList>
    </citation>
    <scope>NUCLEOTIDE SEQUENCE [LARGE SCALE GENOMIC DNA]</scope>
    <source>
        <strain evidence="1 2">PWR1</strain>
    </source>
</reference>
<dbReference type="EMBL" id="JAGIYZ010000019">
    <property type="protein sequence ID" value="MBP0465870.1"/>
    <property type="molecule type" value="Genomic_DNA"/>
</dbReference>
<keyword evidence="2" id="KW-1185">Reference proteome</keyword>
<protein>
    <recommendedName>
        <fullName evidence="3">Transposase</fullName>
    </recommendedName>
</protein>
<evidence type="ECO:0000313" key="2">
    <source>
        <dbReference type="Proteomes" id="UP000680815"/>
    </source>
</evidence>
<dbReference type="Proteomes" id="UP000680815">
    <property type="component" value="Unassembled WGS sequence"/>
</dbReference>
<dbReference type="RefSeq" id="WP_209353255.1">
    <property type="nucleotide sequence ID" value="NZ_JAGIYZ010000019.1"/>
</dbReference>
<sequence>MRIDCARIDTTRPGETWLRLMLVTEGGAAPVRLLVAGGAPERRQSDLARLLGLLRALQVPEVPERLGRLLAALQGNRRRVRVALATWKTPNGRMVPILRSFAALGVRS</sequence>
<organism evidence="1 2">
    <name type="scientific">Roseomonas nitratireducens</name>
    <dbReference type="NCBI Taxonomy" id="2820810"/>
    <lineage>
        <taxon>Bacteria</taxon>
        <taxon>Pseudomonadati</taxon>
        <taxon>Pseudomonadota</taxon>
        <taxon>Alphaproteobacteria</taxon>
        <taxon>Acetobacterales</taxon>
        <taxon>Roseomonadaceae</taxon>
        <taxon>Roseomonas</taxon>
    </lineage>
</organism>
<gene>
    <name evidence="1" type="ORF">J5Y09_18230</name>
</gene>
<name>A0ABS4AWX9_9PROT</name>